<reference evidence="3" key="1">
    <citation type="submission" date="2022-11" db="UniProtKB">
        <authorList>
            <consortium name="WormBaseParasite"/>
        </authorList>
    </citation>
    <scope>IDENTIFICATION</scope>
</reference>
<evidence type="ECO:0000313" key="2">
    <source>
        <dbReference type="Proteomes" id="UP000887565"/>
    </source>
</evidence>
<name>A0A915KWP6_ROMCU</name>
<dbReference type="WBParaSite" id="nRc.2.0.1.t43231-RA">
    <property type="protein sequence ID" value="nRc.2.0.1.t43231-RA"/>
    <property type="gene ID" value="nRc.2.0.1.g43231"/>
</dbReference>
<dbReference type="Proteomes" id="UP000887565">
    <property type="component" value="Unplaced"/>
</dbReference>
<feature type="region of interest" description="Disordered" evidence="1">
    <location>
        <begin position="38"/>
        <end position="65"/>
    </location>
</feature>
<accession>A0A915KWP6</accession>
<dbReference type="AlphaFoldDB" id="A0A915KWP6"/>
<sequence>MAVHYVLQCLTDTRAPNCPATEERKMIIRDIHHEYQMETDKKAKMKKKTSSITSTKPAIPPKYQMKPAPIIATTTMMQPPVVGIRTSLGAAQRALVPRAPTSGQGPQMPSPGILKASKTPVKVLLKGQGFPLK</sequence>
<evidence type="ECO:0000256" key="1">
    <source>
        <dbReference type="SAM" id="MobiDB-lite"/>
    </source>
</evidence>
<proteinExistence type="predicted"/>
<evidence type="ECO:0000313" key="3">
    <source>
        <dbReference type="WBParaSite" id="nRc.2.0.1.t43231-RA"/>
    </source>
</evidence>
<organism evidence="2 3">
    <name type="scientific">Romanomermis culicivorax</name>
    <name type="common">Nematode worm</name>
    <dbReference type="NCBI Taxonomy" id="13658"/>
    <lineage>
        <taxon>Eukaryota</taxon>
        <taxon>Metazoa</taxon>
        <taxon>Ecdysozoa</taxon>
        <taxon>Nematoda</taxon>
        <taxon>Enoplea</taxon>
        <taxon>Dorylaimia</taxon>
        <taxon>Mermithida</taxon>
        <taxon>Mermithoidea</taxon>
        <taxon>Mermithidae</taxon>
        <taxon>Romanomermis</taxon>
    </lineage>
</organism>
<keyword evidence="2" id="KW-1185">Reference proteome</keyword>
<protein>
    <submittedName>
        <fullName evidence="3">Uncharacterized protein</fullName>
    </submittedName>
</protein>